<name>A0ABV9QWU0_9GAMM</name>
<evidence type="ECO:0000313" key="1">
    <source>
        <dbReference type="EMBL" id="MFC4821090.1"/>
    </source>
</evidence>
<keyword evidence="2" id="KW-1185">Reference proteome</keyword>
<dbReference type="Proteomes" id="UP001595886">
    <property type="component" value="Unassembled WGS sequence"/>
</dbReference>
<accession>A0ABV9QWU0</accession>
<evidence type="ECO:0000313" key="2">
    <source>
        <dbReference type="Proteomes" id="UP001595886"/>
    </source>
</evidence>
<dbReference type="CDD" id="cd00882">
    <property type="entry name" value="Ras_like_GTPase"/>
    <property type="match status" value="1"/>
</dbReference>
<gene>
    <name evidence="1" type="ORF">ACFO6Q_12195</name>
</gene>
<dbReference type="Gene3D" id="3.40.50.300">
    <property type="entry name" value="P-loop containing nucleotide triphosphate hydrolases"/>
    <property type="match status" value="1"/>
</dbReference>
<sequence length="187" mass="19692">MTGAEDAEFKIVFTGPMGAGKTTAIAAISEIEPVRTEVANSDRDSHAKESTTVGFDFGRLTLPGGHAVRLYGTPGQARFRFMWSILGRGAAGVIVLLDATRPDALAQMDQFVDAFLPLVPAGAIVVGVGRSSEPGALGSEDFAARLEARDLVVPVLTIDAREPRDVRLLVHTLTCILESQASTGSCP</sequence>
<reference evidence="2" key="1">
    <citation type="journal article" date="2019" name="Int. J. Syst. Evol. Microbiol.">
        <title>The Global Catalogue of Microorganisms (GCM) 10K type strain sequencing project: providing services to taxonomists for standard genome sequencing and annotation.</title>
        <authorList>
            <consortium name="The Broad Institute Genomics Platform"/>
            <consortium name="The Broad Institute Genome Sequencing Center for Infectious Disease"/>
            <person name="Wu L."/>
            <person name="Ma J."/>
        </authorList>
    </citation>
    <scope>NUCLEOTIDE SEQUENCE [LARGE SCALE GENOMIC DNA]</scope>
    <source>
        <strain evidence="2">CCUG 30340</strain>
    </source>
</reference>
<comment type="caution">
    <text evidence="1">The sequence shown here is derived from an EMBL/GenBank/DDBJ whole genome shotgun (WGS) entry which is preliminary data.</text>
</comment>
<dbReference type="SUPFAM" id="SSF52540">
    <property type="entry name" value="P-loop containing nucleoside triphosphate hydrolases"/>
    <property type="match status" value="1"/>
</dbReference>
<dbReference type="EMBL" id="JBHSHD010000008">
    <property type="protein sequence ID" value="MFC4821090.1"/>
    <property type="molecule type" value="Genomic_DNA"/>
</dbReference>
<dbReference type="PANTHER" id="PTHR42708:SF1">
    <property type="entry name" value="GLIDING MOTILITY PROTEIN MGLA"/>
    <property type="match status" value="1"/>
</dbReference>
<organism evidence="1 2">
    <name type="scientific">Dokdonella ginsengisoli</name>
    <dbReference type="NCBI Taxonomy" id="363846"/>
    <lineage>
        <taxon>Bacteria</taxon>
        <taxon>Pseudomonadati</taxon>
        <taxon>Pseudomonadota</taxon>
        <taxon>Gammaproteobacteria</taxon>
        <taxon>Lysobacterales</taxon>
        <taxon>Rhodanobacteraceae</taxon>
        <taxon>Dokdonella</taxon>
    </lineage>
</organism>
<dbReference type="PANTHER" id="PTHR42708">
    <property type="entry name" value="ATP/GTP-BINDING PROTEIN-RELATED"/>
    <property type="match status" value="1"/>
</dbReference>
<dbReference type="InterPro" id="IPR052705">
    <property type="entry name" value="Gliding_Motility_GTPase"/>
</dbReference>
<proteinExistence type="predicted"/>
<protein>
    <submittedName>
        <fullName evidence="1">ATP/GTP-binding protein</fullName>
    </submittedName>
</protein>
<dbReference type="InterPro" id="IPR027417">
    <property type="entry name" value="P-loop_NTPase"/>
</dbReference>
<dbReference type="RefSeq" id="WP_380021374.1">
    <property type="nucleotide sequence ID" value="NZ_JBHSHD010000008.1"/>
</dbReference>